<keyword evidence="1" id="KW-1133">Transmembrane helix</keyword>
<evidence type="ECO:0008006" key="4">
    <source>
        <dbReference type="Google" id="ProtNLM"/>
    </source>
</evidence>
<proteinExistence type="predicted"/>
<gene>
    <name evidence="2" type="ORF">ODALV1_LOCUS22137</name>
</gene>
<accession>A0ABP1RH76</accession>
<keyword evidence="3" id="KW-1185">Reference proteome</keyword>
<feature type="transmembrane region" description="Helical" evidence="1">
    <location>
        <begin position="47"/>
        <end position="70"/>
    </location>
</feature>
<feature type="transmembrane region" description="Helical" evidence="1">
    <location>
        <begin position="229"/>
        <end position="255"/>
    </location>
</feature>
<evidence type="ECO:0000313" key="3">
    <source>
        <dbReference type="Proteomes" id="UP001642540"/>
    </source>
</evidence>
<evidence type="ECO:0000313" key="2">
    <source>
        <dbReference type="EMBL" id="CAL8128209.1"/>
    </source>
</evidence>
<reference evidence="2 3" key="1">
    <citation type="submission" date="2024-08" db="EMBL/GenBank/DDBJ databases">
        <authorList>
            <person name="Cucini C."/>
            <person name="Frati F."/>
        </authorList>
    </citation>
    <scope>NUCLEOTIDE SEQUENCE [LARGE SCALE GENOMIC DNA]</scope>
</reference>
<evidence type="ECO:0000256" key="1">
    <source>
        <dbReference type="SAM" id="Phobius"/>
    </source>
</evidence>
<keyword evidence="1" id="KW-0812">Transmembrane</keyword>
<comment type="caution">
    <text evidence="2">The sequence shown here is derived from an EMBL/GenBank/DDBJ whole genome shotgun (WGS) entry which is preliminary data.</text>
</comment>
<dbReference type="EMBL" id="CAXLJM020000074">
    <property type="protein sequence ID" value="CAL8128209.1"/>
    <property type="molecule type" value="Genomic_DNA"/>
</dbReference>
<keyword evidence="1" id="KW-0472">Membrane</keyword>
<organism evidence="2 3">
    <name type="scientific">Orchesella dallaii</name>
    <dbReference type="NCBI Taxonomy" id="48710"/>
    <lineage>
        <taxon>Eukaryota</taxon>
        <taxon>Metazoa</taxon>
        <taxon>Ecdysozoa</taxon>
        <taxon>Arthropoda</taxon>
        <taxon>Hexapoda</taxon>
        <taxon>Collembola</taxon>
        <taxon>Entomobryomorpha</taxon>
        <taxon>Entomobryoidea</taxon>
        <taxon>Orchesellidae</taxon>
        <taxon>Orchesellinae</taxon>
        <taxon>Orchesella</taxon>
    </lineage>
</organism>
<feature type="transmembrane region" description="Helical" evidence="1">
    <location>
        <begin position="90"/>
        <end position="123"/>
    </location>
</feature>
<sequence>MCAVATVMYKTQNIHQTLIRNQLQVRLQIGNILDEINRTSSDRINKLLVPTIAILFLSFPSFMCLLPLQINYDPPQLILSAVESYLTTYYLPQFIVKSIACFICGSTTFYGAGIVLSVALFAIMDMEAIQQESHKLYLTSPQQIRQNAKYIAWARVFTQFNRARPNVDNSAFSQLKFQTSLRLFRMIRIRIQKANEIMQTNLFVWIGMGMCLCVCCLYTTIRLRGVLQLATYLSCPLIYSVFHLCVWLYFTLAAISRRTGEKFNKFWRCFVFGKRERLELRACPPFGYSVGPLRRVNESTAFSVAFSVVDWTASLVVM</sequence>
<protein>
    <recommendedName>
        <fullName evidence="4">Odorant receptor</fullName>
    </recommendedName>
</protein>
<dbReference type="Proteomes" id="UP001642540">
    <property type="component" value="Unassembled WGS sequence"/>
</dbReference>
<name>A0ABP1RH76_9HEXA</name>
<feature type="transmembrane region" description="Helical" evidence="1">
    <location>
        <begin position="202"/>
        <end position="223"/>
    </location>
</feature>